<keyword evidence="2" id="KW-1185">Reference proteome</keyword>
<dbReference type="InterPro" id="IPR019734">
    <property type="entry name" value="TPR_rpt"/>
</dbReference>
<dbReference type="PANTHER" id="PTHR47691">
    <property type="entry name" value="REGULATOR-RELATED"/>
    <property type="match status" value="1"/>
</dbReference>
<dbReference type="InterPro" id="IPR042197">
    <property type="entry name" value="Apaf_helical"/>
</dbReference>
<organism evidence="1 2">
    <name type="scientific">Saccharopolyspora hirsuta</name>
    <dbReference type="NCBI Taxonomy" id="1837"/>
    <lineage>
        <taxon>Bacteria</taxon>
        <taxon>Bacillati</taxon>
        <taxon>Actinomycetota</taxon>
        <taxon>Actinomycetes</taxon>
        <taxon>Pseudonocardiales</taxon>
        <taxon>Pseudonocardiaceae</taxon>
        <taxon>Saccharopolyspora</taxon>
    </lineage>
</organism>
<evidence type="ECO:0000313" key="1">
    <source>
        <dbReference type="EMBL" id="KAA5834565.1"/>
    </source>
</evidence>
<dbReference type="Gene3D" id="3.40.50.300">
    <property type="entry name" value="P-loop containing nucleotide triphosphate hydrolases"/>
    <property type="match status" value="1"/>
</dbReference>
<gene>
    <name evidence="1" type="ORF">F1721_12930</name>
</gene>
<dbReference type="PANTHER" id="PTHR47691:SF3">
    <property type="entry name" value="HTH-TYPE TRANSCRIPTIONAL REGULATOR RV0890C-RELATED"/>
    <property type="match status" value="1"/>
</dbReference>
<dbReference type="SMART" id="SM00028">
    <property type="entry name" value="TPR"/>
    <property type="match status" value="2"/>
</dbReference>
<proteinExistence type="predicted"/>
<dbReference type="SUPFAM" id="SSF52540">
    <property type="entry name" value="P-loop containing nucleoside triphosphate hydrolases"/>
    <property type="match status" value="1"/>
</dbReference>
<dbReference type="OrthoDB" id="4529294at2"/>
<dbReference type="Proteomes" id="UP000323946">
    <property type="component" value="Unassembled WGS sequence"/>
</dbReference>
<dbReference type="InterPro" id="IPR027417">
    <property type="entry name" value="P-loop_NTPase"/>
</dbReference>
<dbReference type="Gene3D" id="1.25.40.10">
    <property type="entry name" value="Tetratricopeptide repeat domain"/>
    <property type="match status" value="1"/>
</dbReference>
<dbReference type="GO" id="GO:0043531">
    <property type="term" value="F:ADP binding"/>
    <property type="evidence" value="ECO:0007669"/>
    <property type="project" value="InterPro"/>
</dbReference>
<dbReference type="InterPro" id="IPR011990">
    <property type="entry name" value="TPR-like_helical_dom_sf"/>
</dbReference>
<dbReference type="PRINTS" id="PR00364">
    <property type="entry name" value="DISEASERSIST"/>
</dbReference>
<dbReference type="AlphaFoldDB" id="A0A5M7C8B5"/>
<dbReference type="Gene3D" id="1.10.8.430">
    <property type="entry name" value="Helical domain of apoptotic protease-activating factors"/>
    <property type="match status" value="1"/>
</dbReference>
<evidence type="ECO:0000313" key="2">
    <source>
        <dbReference type="Proteomes" id="UP000323946"/>
    </source>
</evidence>
<name>A0A5M7C8B5_SACHI</name>
<protein>
    <submittedName>
        <fullName evidence="1">Uncharacterized protein</fullName>
    </submittedName>
</protein>
<dbReference type="SUPFAM" id="SSF48452">
    <property type="entry name" value="TPR-like"/>
    <property type="match status" value="1"/>
</dbReference>
<dbReference type="EMBL" id="VWPH01000005">
    <property type="protein sequence ID" value="KAA5834565.1"/>
    <property type="molecule type" value="Genomic_DNA"/>
</dbReference>
<sequence length="650" mass="71704">MDRRENLGRMRDQLRRCRSGGHVCKMHVTGMPGVGTSSMVREFAELERDSFSGQPIWLYGQQVGGEPVPDTSLMRQALLGLGVPETELPATREGLKAAYDQRMSDARRLVVIDDAVRADLVADLVPGSSPESAVVVITHVLSRSLVADGFEPYSVEKLPDGEALELFIHDLRQTATEIDRAVIEALADQCCGIPLLIKIVAAQLVGRAAVAEPLLGKLRKSSSALLEFDDQARIPAFLQVTYDEISRELQRVYRRCALIPGSSFTADAAAVVLGVDEHDAVLLLHNLVDRNLLIEAGNRFEFHDLVRIDAQEKANAEDGAELCRELKAELVTWFVDQANPRDRAVSDRWRAGPLFDGLAEPELVVTREQALDWFAAELTNLVACVREAPALGQGDAAVRLVIMLFKYLHYHHHYDIWLELHDIALEVATDPAARMQLHQQRGAARLAVGDLERAGEDFAEFSRIAHEIGDKHGQQSSYEWNGKLKAKRGDLRGALQDYALSWEVVESATGEEIEPAQQDRMFALLSLQRARAFEKLGDRERAEQHVDRALEYFREGTKEPDNRAKCLHVRGKVRGGADGRADLAAAADLFRGEGAVKLLADVLVDLGGAAVEGGDVGTATEAYREALALYEKLGDTRAEEVRGELDELGH</sequence>
<reference evidence="1 2" key="1">
    <citation type="submission" date="2019-09" db="EMBL/GenBank/DDBJ databases">
        <title>Draft genome sequence of the thermophilic Saccharopolyspora hirsuta VKM Ac-666T.</title>
        <authorList>
            <person name="Lobastova T.G."/>
            <person name="Fokina V."/>
            <person name="Bragin E.Y."/>
            <person name="Shtratnikova V.Y."/>
            <person name="Starodumova I.P."/>
            <person name="Tarlachkov S.V."/>
            <person name="Donova M.V."/>
        </authorList>
    </citation>
    <scope>NUCLEOTIDE SEQUENCE [LARGE SCALE GENOMIC DNA]</scope>
    <source>
        <strain evidence="1 2">VKM Ac-666</strain>
    </source>
</reference>
<comment type="caution">
    <text evidence="1">The sequence shown here is derived from an EMBL/GenBank/DDBJ whole genome shotgun (WGS) entry which is preliminary data.</text>
</comment>
<accession>A0A5M7C8B5</accession>